<dbReference type="Proteomes" id="UP001280121">
    <property type="component" value="Unassembled WGS sequence"/>
</dbReference>
<evidence type="ECO:0000313" key="3">
    <source>
        <dbReference type="Proteomes" id="UP001280121"/>
    </source>
</evidence>
<dbReference type="EMBL" id="JANJYI010000009">
    <property type="protein sequence ID" value="KAK2633772.1"/>
    <property type="molecule type" value="Genomic_DNA"/>
</dbReference>
<dbReference type="InterPro" id="IPR015410">
    <property type="entry name" value="DUF1985"/>
</dbReference>
<sequence length="232" mass="27439">MITYRRLRKNQRKNQRIQMAEYEGRTEMGNVADTRNVTDPENVGVIEETSENEDLDYCGELEEFKKSCFGHYLDMPHYMRGLFQAQYNYNLLLRQIRFSGARDVEMWFALGKTKVRLGKTEFCLCTGLKFDELPDIFFKDYVPVKDVIRMRYFGGDGYLLLDQLLNRFLKGSFAHKGDGLKMALVLFANNILFGQDYRRQVTYLLMSLVEDIRAFNSFPWGHYVFKMILHYL</sequence>
<reference evidence="2" key="1">
    <citation type="journal article" date="2023" name="Plant J.">
        <title>Genome sequences and population genomics provide insights into the demographic history, inbreeding, and mutation load of two 'living fossil' tree species of Dipteronia.</title>
        <authorList>
            <person name="Feng Y."/>
            <person name="Comes H.P."/>
            <person name="Chen J."/>
            <person name="Zhu S."/>
            <person name="Lu R."/>
            <person name="Zhang X."/>
            <person name="Li P."/>
            <person name="Qiu J."/>
            <person name="Olsen K.M."/>
            <person name="Qiu Y."/>
        </authorList>
    </citation>
    <scope>NUCLEOTIDE SEQUENCE</scope>
    <source>
        <strain evidence="2">KIB01</strain>
    </source>
</reference>
<organism evidence="2 3">
    <name type="scientific">Dipteronia dyeriana</name>
    <dbReference type="NCBI Taxonomy" id="168575"/>
    <lineage>
        <taxon>Eukaryota</taxon>
        <taxon>Viridiplantae</taxon>
        <taxon>Streptophyta</taxon>
        <taxon>Embryophyta</taxon>
        <taxon>Tracheophyta</taxon>
        <taxon>Spermatophyta</taxon>
        <taxon>Magnoliopsida</taxon>
        <taxon>eudicotyledons</taxon>
        <taxon>Gunneridae</taxon>
        <taxon>Pentapetalae</taxon>
        <taxon>rosids</taxon>
        <taxon>malvids</taxon>
        <taxon>Sapindales</taxon>
        <taxon>Sapindaceae</taxon>
        <taxon>Hippocastanoideae</taxon>
        <taxon>Acereae</taxon>
        <taxon>Dipteronia</taxon>
    </lineage>
</organism>
<accession>A0AAD9TCX7</accession>
<gene>
    <name evidence="2" type="ORF">Ddye_028564</name>
</gene>
<proteinExistence type="predicted"/>
<protein>
    <recommendedName>
        <fullName evidence="1">DUF1985 domain-containing protein</fullName>
    </recommendedName>
</protein>
<comment type="caution">
    <text evidence="2">The sequence shown here is derived from an EMBL/GenBank/DDBJ whole genome shotgun (WGS) entry which is preliminary data.</text>
</comment>
<dbReference type="Pfam" id="PF09331">
    <property type="entry name" value="DUF1985"/>
    <property type="match status" value="1"/>
</dbReference>
<evidence type="ECO:0000259" key="1">
    <source>
        <dbReference type="Pfam" id="PF09331"/>
    </source>
</evidence>
<dbReference type="AlphaFoldDB" id="A0AAD9TCX7"/>
<evidence type="ECO:0000313" key="2">
    <source>
        <dbReference type="EMBL" id="KAK2633772.1"/>
    </source>
</evidence>
<name>A0AAD9TCX7_9ROSI</name>
<dbReference type="PANTHER" id="PTHR48449">
    <property type="entry name" value="DUF1985 DOMAIN-CONTAINING PROTEIN"/>
    <property type="match status" value="1"/>
</dbReference>
<dbReference type="PANTHER" id="PTHR48449:SF1">
    <property type="entry name" value="DUF1985 DOMAIN-CONTAINING PROTEIN"/>
    <property type="match status" value="1"/>
</dbReference>
<feature type="domain" description="DUF1985" evidence="1">
    <location>
        <begin position="100"/>
        <end position="229"/>
    </location>
</feature>
<keyword evidence="3" id="KW-1185">Reference proteome</keyword>